<sequence length="278" mass="30518">MNKTLLTSDGARISYVDDGAGEVLILLHGWSQSAAMFRHQIAEFSRTRRVIAPDFRGHGTSPDAAHGHRIYRFAADIAELMAQERISRATMLGWSMGASVLWAYIDIYGTAAIDRCIFVDEPASVMRQPDMADDDMADAGALFDAATMVTIAAQLAGPESHIAREAFLDGMITEGIASDLRRFLLDENCRPDARSIASLFVDHCSIDWRDLFPRIDRPVLVIAGRVSHVGVRSQEWICTQLPNATLVVFDEHDGGAHFPFIEAPSVFNAVLADFLAPA</sequence>
<organism evidence="3 4">
    <name type="scientific">Tistrella bauzanensis</name>
    <dbReference type="NCBI Taxonomy" id="657419"/>
    <lineage>
        <taxon>Bacteria</taxon>
        <taxon>Pseudomonadati</taxon>
        <taxon>Pseudomonadota</taxon>
        <taxon>Alphaproteobacteria</taxon>
        <taxon>Geminicoccales</taxon>
        <taxon>Geminicoccaceae</taxon>
        <taxon>Tistrella</taxon>
    </lineage>
</organism>
<proteinExistence type="predicted"/>
<dbReference type="RefSeq" id="WP_188582655.1">
    <property type="nucleotide sequence ID" value="NZ_BMDZ01000101.1"/>
</dbReference>
<dbReference type="Proteomes" id="UP000603352">
    <property type="component" value="Unassembled WGS sequence"/>
</dbReference>
<dbReference type="Pfam" id="PF00561">
    <property type="entry name" value="Abhydrolase_1"/>
    <property type="match status" value="1"/>
</dbReference>
<dbReference type="GO" id="GO:0016787">
    <property type="term" value="F:hydrolase activity"/>
    <property type="evidence" value="ECO:0007669"/>
    <property type="project" value="UniProtKB-KW"/>
</dbReference>
<evidence type="ECO:0000259" key="2">
    <source>
        <dbReference type="Pfam" id="PF00561"/>
    </source>
</evidence>
<dbReference type="PANTHER" id="PTHR43798:SF31">
    <property type="entry name" value="AB HYDROLASE SUPERFAMILY PROTEIN YCLE"/>
    <property type="match status" value="1"/>
</dbReference>
<dbReference type="InterPro" id="IPR029058">
    <property type="entry name" value="AB_hydrolase_fold"/>
</dbReference>
<reference evidence="4" key="1">
    <citation type="journal article" date="2019" name="Int. J. Syst. Evol. Microbiol.">
        <title>The Global Catalogue of Microorganisms (GCM) 10K type strain sequencing project: providing services to taxonomists for standard genome sequencing and annotation.</title>
        <authorList>
            <consortium name="The Broad Institute Genomics Platform"/>
            <consortium name="The Broad Institute Genome Sequencing Center for Infectious Disease"/>
            <person name="Wu L."/>
            <person name="Ma J."/>
        </authorList>
    </citation>
    <scope>NUCLEOTIDE SEQUENCE [LARGE SCALE GENOMIC DNA]</scope>
    <source>
        <strain evidence="4">CGMCC 1.10188</strain>
    </source>
</reference>
<dbReference type="PANTHER" id="PTHR43798">
    <property type="entry name" value="MONOACYLGLYCEROL LIPASE"/>
    <property type="match status" value="1"/>
</dbReference>
<evidence type="ECO:0000313" key="3">
    <source>
        <dbReference type="EMBL" id="GGB61225.1"/>
    </source>
</evidence>
<feature type="domain" description="AB hydrolase-1" evidence="2">
    <location>
        <begin position="23"/>
        <end position="128"/>
    </location>
</feature>
<gene>
    <name evidence="3" type="ORF">GCM10011505_47350</name>
</gene>
<dbReference type="SUPFAM" id="SSF53474">
    <property type="entry name" value="alpha/beta-Hydrolases"/>
    <property type="match status" value="1"/>
</dbReference>
<keyword evidence="1 3" id="KW-0378">Hydrolase</keyword>
<dbReference type="InterPro" id="IPR000073">
    <property type="entry name" value="AB_hydrolase_1"/>
</dbReference>
<name>A0ABQ1J6J2_9PROT</name>
<dbReference type="InterPro" id="IPR050266">
    <property type="entry name" value="AB_hydrolase_sf"/>
</dbReference>
<keyword evidence="4" id="KW-1185">Reference proteome</keyword>
<accession>A0ABQ1J6J2</accession>
<dbReference type="EMBL" id="BMDZ01000101">
    <property type="protein sequence ID" value="GGB61225.1"/>
    <property type="molecule type" value="Genomic_DNA"/>
</dbReference>
<dbReference type="Gene3D" id="3.40.50.1820">
    <property type="entry name" value="alpha/beta hydrolase"/>
    <property type="match status" value="1"/>
</dbReference>
<protein>
    <submittedName>
        <fullName evidence="3">Hydrolase signal peptide protein</fullName>
    </submittedName>
</protein>
<evidence type="ECO:0000256" key="1">
    <source>
        <dbReference type="ARBA" id="ARBA00022801"/>
    </source>
</evidence>
<evidence type="ECO:0000313" key="4">
    <source>
        <dbReference type="Proteomes" id="UP000603352"/>
    </source>
</evidence>
<comment type="caution">
    <text evidence="3">The sequence shown here is derived from an EMBL/GenBank/DDBJ whole genome shotgun (WGS) entry which is preliminary data.</text>
</comment>